<dbReference type="EMBL" id="CP036432">
    <property type="protein sequence ID" value="QDV82157.1"/>
    <property type="molecule type" value="Genomic_DNA"/>
</dbReference>
<proteinExistence type="predicted"/>
<sequence>MEMSDDFMKAIWSRKEVRGMRASYPMSVKGLMTVLRVLPDDLYELVMNSDQPVEKGAVFAEIVRRFGDLHAYEAAPKMMM</sequence>
<name>A0ABX5XKC8_9BACT</name>
<keyword evidence="2" id="KW-1185">Reference proteome</keyword>
<organism evidence="1 2">
    <name type="scientific">Stieleria magnilauensis</name>
    <dbReference type="NCBI Taxonomy" id="2527963"/>
    <lineage>
        <taxon>Bacteria</taxon>
        <taxon>Pseudomonadati</taxon>
        <taxon>Planctomycetota</taxon>
        <taxon>Planctomycetia</taxon>
        <taxon>Pirellulales</taxon>
        <taxon>Pirellulaceae</taxon>
        <taxon>Stieleria</taxon>
    </lineage>
</organism>
<dbReference type="Proteomes" id="UP000318081">
    <property type="component" value="Chromosome"/>
</dbReference>
<gene>
    <name evidence="1" type="ORF">TBK1r_10820</name>
</gene>
<evidence type="ECO:0000313" key="2">
    <source>
        <dbReference type="Proteomes" id="UP000318081"/>
    </source>
</evidence>
<evidence type="ECO:0000313" key="1">
    <source>
        <dbReference type="EMBL" id="QDV82157.1"/>
    </source>
</evidence>
<reference evidence="1 2" key="1">
    <citation type="submission" date="2019-02" db="EMBL/GenBank/DDBJ databases">
        <title>Deep-cultivation of Planctomycetes and their phenomic and genomic characterization uncovers novel biology.</title>
        <authorList>
            <person name="Wiegand S."/>
            <person name="Jogler M."/>
            <person name="Boedeker C."/>
            <person name="Pinto D."/>
            <person name="Vollmers J."/>
            <person name="Rivas-Marin E."/>
            <person name="Kohn T."/>
            <person name="Peeters S.H."/>
            <person name="Heuer A."/>
            <person name="Rast P."/>
            <person name="Oberbeckmann S."/>
            <person name="Bunk B."/>
            <person name="Jeske O."/>
            <person name="Meyerdierks A."/>
            <person name="Storesund J.E."/>
            <person name="Kallscheuer N."/>
            <person name="Luecker S."/>
            <person name="Lage O.M."/>
            <person name="Pohl T."/>
            <person name="Merkel B.J."/>
            <person name="Hornburger P."/>
            <person name="Mueller R.-W."/>
            <person name="Bruemmer F."/>
            <person name="Labrenz M."/>
            <person name="Spormann A.M."/>
            <person name="Op den Camp H."/>
            <person name="Overmann J."/>
            <person name="Amann R."/>
            <person name="Jetten M.S.M."/>
            <person name="Mascher T."/>
            <person name="Medema M.H."/>
            <person name="Devos D.P."/>
            <person name="Kaster A.-K."/>
            <person name="Ovreas L."/>
            <person name="Rohde M."/>
            <person name="Galperin M.Y."/>
            <person name="Jogler C."/>
        </authorList>
    </citation>
    <scope>NUCLEOTIDE SEQUENCE [LARGE SCALE GENOMIC DNA]</scope>
    <source>
        <strain evidence="1 2">TBK1r</strain>
    </source>
</reference>
<accession>A0ABX5XKC8</accession>
<protein>
    <submittedName>
        <fullName evidence="1">Uncharacterized protein</fullName>
    </submittedName>
</protein>